<dbReference type="EMBL" id="JAAGAX010000005">
    <property type="protein sequence ID" value="KAF2313891.1"/>
    <property type="molecule type" value="Genomic_DNA"/>
</dbReference>
<evidence type="ECO:0000313" key="3">
    <source>
        <dbReference type="Proteomes" id="UP000467840"/>
    </source>
</evidence>
<comment type="caution">
    <text evidence="2">The sequence shown here is derived from an EMBL/GenBank/DDBJ whole genome shotgun (WGS) entry which is preliminary data.</text>
</comment>
<evidence type="ECO:0000313" key="2">
    <source>
        <dbReference type="EMBL" id="KAF2313891.1"/>
    </source>
</evidence>
<reference evidence="2 3" key="1">
    <citation type="journal article" date="2020" name="Mol. Plant">
        <title>The Chromosome-Based Rubber Tree Genome Provides New Insights into Spurge Genome Evolution and Rubber Biosynthesis.</title>
        <authorList>
            <person name="Liu J."/>
            <person name="Shi C."/>
            <person name="Shi C.C."/>
            <person name="Li W."/>
            <person name="Zhang Q.J."/>
            <person name="Zhang Y."/>
            <person name="Li K."/>
            <person name="Lu H.F."/>
            <person name="Shi C."/>
            <person name="Zhu S.T."/>
            <person name="Xiao Z.Y."/>
            <person name="Nan H."/>
            <person name="Yue Y."/>
            <person name="Zhu X.G."/>
            <person name="Wu Y."/>
            <person name="Hong X.N."/>
            <person name="Fan G.Y."/>
            <person name="Tong Y."/>
            <person name="Zhang D."/>
            <person name="Mao C.L."/>
            <person name="Liu Y.L."/>
            <person name="Hao S.J."/>
            <person name="Liu W.Q."/>
            <person name="Lv M.Q."/>
            <person name="Zhang H.B."/>
            <person name="Liu Y."/>
            <person name="Hu-Tang G.R."/>
            <person name="Wang J.P."/>
            <person name="Wang J.H."/>
            <person name="Sun Y.H."/>
            <person name="Ni S.B."/>
            <person name="Chen W.B."/>
            <person name="Zhang X.C."/>
            <person name="Jiao Y.N."/>
            <person name="Eichler E.E."/>
            <person name="Li G.H."/>
            <person name="Liu X."/>
            <person name="Gao L.Z."/>
        </authorList>
    </citation>
    <scope>NUCLEOTIDE SEQUENCE [LARGE SCALE GENOMIC DNA]</scope>
    <source>
        <strain evidence="3">cv. GT1</strain>
        <tissue evidence="2">Leaf</tissue>
    </source>
</reference>
<name>A0A6A6MJG3_HEVBR</name>
<gene>
    <name evidence="2" type="ORF">GH714_018624</name>
</gene>
<evidence type="ECO:0000256" key="1">
    <source>
        <dbReference type="SAM" id="MobiDB-lite"/>
    </source>
</evidence>
<proteinExistence type="predicted"/>
<protein>
    <submittedName>
        <fullName evidence="2">Uncharacterized protein</fullName>
    </submittedName>
</protein>
<dbReference type="AlphaFoldDB" id="A0A6A6MJG3"/>
<organism evidence="2 3">
    <name type="scientific">Hevea brasiliensis</name>
    <name type="common">Para rubber tree</name>
    <name type="synonym">Siphonia brasiliensis</name>
    <dbReference type="NCBI Taxonomy" id="3981"/>
    <lineage>
        <taxon>Eukaryota</taxon>
        <taxon>Viridiplantae</taxon>
        <taxon>Streptophyta</taxon>
        <taxon>Embryophyta</taxon>
        <taxon>Tracheophyta</taxon>
        <taxon>Spermatophyta</taxon>
        <taxon>Magnoliopsida</taxon>
        <taxon>eudicotyledons</taxon>
        <taxon>Gunneridae</taxon>
        <taxon>Pentapetalae</taxon>
        <taxon>rosids</taxon>
        <taxon>fabids</taxon>
        <taxon>Malpighiales</taxon>
        <taxon>Euphorbiaceae</taxon>
        <taxon>Crotonoideae</taxon>
        <taxon>Micrandreae</taxon>
        <taxon>Hevea</taxon>
    </lineage>
</organism>
<sequence length="367" mass="40899">MEYLQKHHESMDYDMLSRELLGKSCENGLAQKEFQLKEEQGSNGVTLSISTYRLVALELADLKSAEMESPQIFDSVGSCFNPLFGVSLQLCCSCSAVSILYQKILVMAPLDEVNIKQPAFVGPAKSLYVTRAPFRCKTTKKALSDLIIVQSLDGEVVYLMQKRFSLEGLKNLSELKSLSAEKARLAMQSLKSHGSGGQAPGQHQQLPSSCLRKAQANEDHFTEGGTRGNLHVNFMLDRGDESNREEQLAVNSIIQSPSSYHPSSISSSSNANQDDDANNFKKVVFPLPPPWLPLSQWISNAPQNRQVSQFVELCKERYLQDEKRKQSDAAYHPECRSLYSLVTSAMLKLLVRCSNILAVLKNELRVC</sequence>
<dbReference type="Proteomes" id="UP000467840">
    <property type="component" value="Chromosome 15"/>
</dbReference>
<keyword evidence="3" id="KW-1185">Reference proteome</keyword>
<accession>A0A6A6MJG3</accession>
<feature type="region of interest" description="Disordered" evidence="1">
    <location>
        <begin position="189"/>
        <end position="208"/>
    </location>
</feature>